<accession>U3AT35</accession>
<comment type="caution">
    <text evidence="2">The sequence shown here is derived from an EMBL/GenBank/DDBJ whole genome shotgun (WGS) entry which is preliminary data.</text>
</comment>
<dbReference type="RefSeq" id="WP_021710671.1">
    <property type="nucleotide sequence ID" value="NZ_BAOB01000206.1"/>
</dbReference>
<organism evidence="2 3">
    <name type="scientific">Vibrio azureus NBRC 104587</name>
    <dbReference type="NCBI Taxonomy" id="1219077"/>
    <lineage>
        <taxon>Bacteria</taxon>
        <taxon>Pseudomonadati</taxon>
        <taxon>Pseudomonadota</taxon>
        <taxon>Gammaproteobacteria</taxon>
        <taxon>Vibrionales</taxon>
        <taxon>Vibrionaceae</taxon>
        <taxon>Vibrio</taxon>
    </lineage>
</organism>
<feature type="signal peptide" evidence="1">
    <location>
        <begin position="1"/>
        <end position="20"/>
    </location>
</feature>
<dbReference type="AlphaFoldDB" id="U3AT35"/>
<evidence type="ECO:0000313" key="2">
    <source>
        <dbReference type="EMBL" id="GAD76925.1"/>
    </source>
</evidence>
<keyword evidence="3" id="KW-1185">Reference proteome</keyword>
<dbReference type="Proteomes" id="UP000016567">
    <property type="component" value="Unassembled WGS sequence"/>
</dbReference>
<evidence type="ECO:0000256" key="1">
    <source>
        <dbReference type="SAM" id="SignalP"/>
    </source>
</evidence>
<sequence length="127" mass="14416">MLNKNIAFFIASSLSSIVSAQSLTTTHLYCANSNGTDWSWAQKSNGDYITLTGYWSSLQYGGYWVGYFTINDKQADLLNQCACYTDSCLNYFPHPGNDSNSYWYLIRNADTGQFSGGYYTKFNYKPF</sequence>
<dbReference type="OrthoDB" id="5372487at2"/>
<protein>
    <submittedName>
        <fullName evidence="2">Uncharacterized protein</fullName>
    </submittedName>
</protein>
<name>U3AT35_9VIBR</name>
<proteinExistence type="predicted"/>
<reference evidence="2 3" key="1">
    <citation type="submission" date="2013-09" db="EMBL/GenBank/DDBJ databases">
        <title>Whole genome shotgun sequence of Vibrio azureus NBRC 104587.</title>
        <authorList>
            <person name="Isaki S."/>
            <person name="Hosoyama A."/>
            <person name="Numata M."/>
            <person name="Hashimoto M."/>
            <person name="Hosoyama Y."/>
            <person name="Tsuchikane K."/>
            <person name="Noguchi M."/>
            <person name="Hirakata S."/>
            <person name="Ichikawa N."/>
            <person name="Ohji S."/>
            <person name="Yamazoe A."/>
            <person name="Fujita N."/>
        </authorList>
    </citation>
    <scope>NUCLEOTIDE SEQUENCE [LARGE SCALE GENOMIC DNA]</scope>
    <source>
        <strain evidence="2 3">NBRC 104587</strain>
    </source>
</reference>
<gene>
    <name evidence="2" type="ORF">VAZ01S_056_00070</name>
</gene>
<dbReference type="EMBL" id="BATL01000056">
    <property type="protein sequence ID" value="GAD76925.1"/>
    <property type="molecule type" value="Genomic_DNA"/>
</dbReference>
<keyword evidence="1" id="KW-0732">Signal</keyword>
<evidence type="ECO:0000313" key="3">
    <source>
        <dbReference type="Proteomes" id="UP000016567"/>
    </source>
</evidence>
<feature type="chain" id="PRO_5004638095" evidence="1">
    <location>
        <begin position="21"/>
        <end position="127"/>
    </location>
</feature>